<accession>Q97LE2</accession>
<evidence type="ECO:0000259" key="5">
    <source>
        <dbReference type="Pfam" id="PF09084"/>
    </source>
</evidence>
<keyword evidence="7" id="KW-1185">Reference proteome</keyword>
<comment type="subcellular location">
    <subcellularLocation>
        <location evidence="1">Periplasm</location>
    </subcellularLocation>
</comment>
<dbReference type="EMBL" id="AE001437">
    <property type="protein sequence ID" value="AAK78597.1"/>
    <property type="molecule type" value="Genomic_DNA"/>
</dbReference>
<feature type="chain" id="PRO_5039053064" evidence="4">
    <location>
        <begin position="25"/>
        <end position="338"/>
    </location>
</feature>
<evidence type="ECO:0000313" key="6">
    <source>
        <dbReference type="EMBL" id="AAK78597.1"/>
    </source>
</evidence>
<reference evidence="6 7" key="1">
    <citation type="journal article" date="2001" name="J. Bacteriol.">
        <title>Genome sequence and comparative analysis of the solvent-producing bacterium Clostridium acetobutylicum.</title>
        <authorList>
            <person name="Nolling J."/>
            <person name="Breton G."/>
            <person name="Omelchenko M.V."/>
            <person name="Makarova K.S."/>
            <person name="Zeng Q."/>
            <person name="Gibson R."/>
            <person name="Lee H.M."/>
            <person name="Dubois J."/>
            <person name="Qiu D."/>
            <person name="Hitti J."/>
            <person name="Wolf Y.I."/>
            <person name="Tatusov R.L."/>
            <person name="Sabathe F."/>
            <person name="Doucette-Stamm L."/>
            <person name="Soucaille P."/>
            <person name="Daly M.J."/>
            <person name="Bennett G.N."/>
            <person name="Koonin E.V."/>
            <person name="Smith D.R."/>
        </authorList>
    </citation>
    <scope>NUCLEOTIDE SEQUENCE [LARGE SCALE GENOMIC DNA]</scope>
    <source>
        <strain evidence="7">ATCC 824 / DSM 792 / JCM 1419 / LMG 5710 / VKM B-1787</strain>
    </source>
</reference>
<evidence type="ECO:0000256" key="1">
    <source>
        <dbReference type="ARBA" id="ARBA00004418"/>
    </source>
</evidence>
<dbReference type="GeneID" id="44997131"/>
<dbReference type="Pfam" id="PF09084">
    <property type="entry name" value="NMT1"/>
    <property type="match status" value="1"/>
</dbReference>
<dbReference type="HOGENOM" id="CLU_061540_1_0_9"/>
<evidence type="ECO:0000256" key="2">
    <source>
        <dbReference type="ARBA" id="ARBA00010742"/>
    </source>
</evidence>
<dbReference type="InterPro" id="IPR015168">
    <property type="entry name" value="SsuA/THI5"/>
</dbReference>
<protein>
    <submittedName>
        <fullName evidence="6">ABC transporter, periplasmic-binding, putative</fullName>
    </submittedName>
</protein>
<dbReference type="PIR" id="B96976">
    <property type="entry name" value="B96976"/>
</dbReference>
<dbReference type="RefSeq" id="WP_010963939.1">
    <property type="nucleotide sequence ID" value="NC_003030.1"/>
</dbReference>
<dbReference type="Gene3D" id="3.40.190.10">
    <property type="entry name" value="Periplasmic binding protein-like II"/>
    <property type="match status" value="2"/>
</dbReference>
<name>Q97LE2_CLOAB</name>
<proteinExistence type="inferred from homology"/>
<dbReference type="OrthoDB" id="9802202at2"/>
<dbReference type="SUPFAM" id="SSF53850">
    <property type="entry name" value="Periplasmic binding protein-like II"/>
    <property type="match status" value="1"/>
</dbReference>
<dbReference type="STRING" id="272562.CA_C0620"/>
<feature type="signal peptide" evidence="4">
    <location>
        <begin position="1"/>
        <end position="24"/>
    </location>
</feature>
<dbReference type="PANTHER" id="PTHR30024:SF47">
    <property type="entry name" value="TAURINE-BINDING PERIPLASMIC PROTEIN"/>
    <property type="match status" value="1"/>
</dbReference>
<dbReference type="GO" id="GO:0042597">
    <property type="term" value="C:periplasmic space"/>
    <property type="evidence" value="ECO:0007669"/>
    <property type="project" value="UniProtKB-SubCell"/>
</dbReference>
<dbReference type="eggNOG" id="COG0715">
    <property type="taxonomic scope" value="Bacteria"/>
</dbReference>
<dbReference type="PROSITE" id="PS51257">
    <property type="entry name" value="PROKAR_LIPOPROTEIN"/>
    <property type="match status" value="1"/>
</dbReference>
<gene>
    <name evidence="6" type="ordered locus">CA_C0620</name>
</gene>
<sequence>MKKAYFKLLTLFTLLLCITFTGCSKPTNSSLTTVRLNEVTRSIFYAPMYVAIKNGYFKENGINLDLSTGEGADKTMQQVLSKSADIGFCGPEQVIYIYNKHRKDYPIVFAKLTQKDGSFLVGRHENKSFTWKNLKGKTVIGGRPGGVPEMAFEYALKSNGLKPGKDVNIITNINFSSVGGAFKGGTGDYATLFEPTGSLLEQSKAGYINASVGTAAGYLPYTCFFTTKSYINKNPKVIQGFTNAIYKGQLWMSKHSDKETASLIKSFFPGSSTTLIQNSIKNYKSIDAYASNPLLKEEEMNRFMDIIQSYDKDLIKTRPAFNTITNEKFAKEAIKNIK</sequence>
<dbReference type="KEGG" id="cac:CA_C0620"/>
<dbReference type="PANTHER" id="PTHR30024">
    <property type="entry name" value="ALIPHATIC SULFONATES-BINDING PROTEIN-RELATED"/>
    <property type="match status" value="1"/>
</dbReference>
<dbReference type="AlphaFoldDB" id="Q97LE2"/>
<organism evidence="6 7">
    <name type="scientific">Clostridium acetobutylicum (strain ATCC 824 / DSM 792 / JCM 1419 / IAM 19013 / LMG 5710 / NBRC 13948 / NRRL B-527 / VKM B-1787 / 2291 / W)</name>
    <dbReference type="NCBI Taxonomy" id="272562"/>
    <lineage>
        <taxon>Bacteria</taxon>
        <taxon>Bacillati</taxon>
        <taxon>Bacillota</taxon>
        <taxon>Clostridia</taxon>
        <taxon>Eubacteriales</taxon>
        <taxon>Clostridiaceae</taxon>
        <taxon>Clostridium</taxon>
    </lineage>
</organism>
<comment type="similarity">
    <text evidence="2">Belongs to the bacterial solute-binding protein SsuA/TauA family.</text>
</comment>
<dbReference type="PATRIC" id="fig|272562.8.peg.823"/>
<evidence type="ECO:0000256" key="3">
    <source>
        <dbReference type="ARBA" id="ARBA00022729"/>
    </source>
</evidence>
<evidence type="ECO:0000313" key="7">
    <source>
        <dbReference type="Proteomes" id="UP000000814"/>
    </source>
</evidence>
<feature type="domain" description="SsuA/THI5-like" evidence="5">
    <location>
        <begin position="46"/>
        <end position="257"/>
    </location>
</feature>
<keyword evidence="3 4" id="KW-0732">Signal</keyword>
<evidence type="ECO:0000256" key="4">
    <source>
        <dbReference type="SAM" id="SignalP"/>
    </source>
</evidence>
<dbReference type="Proteomes" id="UP000000814">
    <property type="component" value="Chromosome"/>
</dbReference>